<feature type="compositionally biased region" description="Low complexity" evidence="2">
    <location>
        <begin position="162"/>
        <end position="197"/>
    </location>
</feature>
<evidence type="ECO:0000256" key="1">
    <source>
        <dbReference type="ARBA" id="ARBA00023172"/>
    </source>
</evidence>
<comment type="caution">
    <text evidence="3">The sequence shown here is derived from an EMBL/GenBank/DDBJ whole genome shotgun (WGS) entry which is preliminary data.</text>
</comment>
<dbReference type="EMBL" id="JAGGLP010000040">
    <property type="protein sequence ID" value="MBP2056108.1"/>
    <property type="molecule type" value="Genomic_DNA"/>
</dbReference>
<name>A0ABS4M8V8_9ACTN</name>
<reference evidence="3 4" key="1">
    <citation type="submission" date="2021-03" db="EMBL/GenBank/DDBJ databases">
        <title>Genomic Encyclopedia of Type Strains, Phase IV (KMG-IV): sequencing the most valuable type-strain genomes for metagenomic binning, comparative biology and taxonomic classification.</title>
        <authorList>
            <person name="Goeker M."/>
        </authorList>
    </citation>
    <scope>NUCLEOTIDE SEQUENCE [LARGE SCALE GENOMIC DNA]</scope>
    <source>
        <strain evidence="3 4">DSM 40499</strain>
    </source>
</reference>
<gene>
    <name evidence="3" type="ORF">J2Z21_009125</name>
</gene>
<feature type="region of interest" description="Disordered" evidence="2">
    <location>
        <begin position="152"/>
        <end position="200"/>
    </location>
</feature>
<organism evidence="3 4">
    <name type="scientific">Streptomyces griseochromogenes</name>
    <dbReference type="NCBI Taxonomy" id="68214"/>
    <lineage>
        <taxon>Bacteria</taxon>
        <taxon>Bacillati</taxon>
        <taxon>Actinomycetota</taxon>
        <taxon>Actinomycetes</taxon>
        <taxon>Kitasatosporales</taxon>
        <taxon>Streptomycetaceae</taxon>
        <taxon>Streptomyces</taxon>
    </lineage>
</organism>
<protein>
    <submittedName>
        <fullName evidence="3">Integrase</fullName>
    </submittedName>
</protein>
<dbReference type="Proteomes" id="UP001519309">
    <property type="component" value="Unassembled WGS sequence"/>
</dbReference>
<dbReference type="SUPFAM" id="SSF56349">
    <property type="entry name" value="DNA breaking-rejoining enzymes"/>
    <property type="match status" value="1"/>
</dbReference>
<dbReference type="Gene3D" id="1.10.443.10">
    <property type="entry name" value="Intergrase catalytic core"/>
    <property type="match status" value="1"/>
</dbReference>
<dbReference type="RefSeq" id="WP_237281593.1">
    <property type="nucleotide sequence ID" value="NZ_CP016279.1"/>
</dbReference>
<dbReference type="InterPro" id="IPR013762">
    <property type="entry name" value="Integrase-like_cat_sf"/>
</dbReference>
<evidence type="ECO:0000256" key="2">
    <source>
        <dbReference type="SAM" id="MobiDB-lite"/>
    </source>
</evidence>
<keyword evidence="1" id="KW-0233">DNA recombination</keyword>
<sequence>MERWAEHWSQLREITHEDVTDAVTGLRGSQYTSVLTALRSLFLYGKKYKRVFTNPMRGIRVGRRPPGPVMPMSEDEIAHVQTTVQTPAARLAVALAAVHAVRGEVIRALQLDDLDFQQNRITLDGNTQPMGSLTRAALRAWLGERHTRWPEPSTAMFRYPGRPRSAPTRSARTSSDTSSRSTASAWTASAPTASWAKPSPPELTPLHLAAIVDISETTAVRYATLAHQLLKEDALGNEQHPA</sequence>
<evidence type="ECO:0000313" key="4">
    <source>
        <dbReference type="Proteomes" id="UP001519309"/>
    </source>
</evidence>
<evidence type="ECO:0000313" key="3">
    <source>
        <dbReference type="EMBL" id="MBP2056108.1"/>
    </source>
</evidence>
<proteinExistence type="predicted"/>
<keyword evidence="4" id="KW-1185">Reference proteome</keyword>
<dbReference type="InterPro" id="IPR011010">
    <property type="entry name" value="DNA_brk_join_enz"/>
</dbReference>
<accession>A0ABS4M8V8</accession>